<dbReference type="EMBL" id="VFNV01000001">
    <property type="protein sequence ID" value="TQK75835.1"/>
    <property type="molecule type" value="Genomic_DNA"/>
</dbReference>
<dbReference type="PANTHER" id="PTHR43229">
    <property type="entry name" value="NODULATION PROTEIN J"/>
    <property type="match status" value="1"/>
</dbReference>
<evidence type="ECO:0000256" key="6">
    <source>
        <dbReference type="RuleBase" id="RU361157"/>
    </source>
</evidence>
<keyword evidence="6" id="KW-0813">Transport</keyword>
<evidence type="ECO:0000256" key="4">
    <source>
        <dbReference type="ARBA" id="ARBA00023136"/>
    </source>
</evidence>
<dbReference type="Pfam" id="PF01061">
    <property type="entry name" value="ABC2_membrane"/>
    <property type="match status" value="1"/>
</dbReference>
<keyword evidence="9" id="KW-1185">Reference proteome</keyword>
<dbReference type="GO" id="GO:0043190">
    <property type="term" value="C:ATP-binding cassette (ABC) transporter complex"/>
    <property type="evidence" value="ECO:0007669"/>
    <property type="project" value="InterPro"/>
</dbReference>
<evidence type="ECO:0000256" key="2">
    <source>
        <dbReference type="ARBA" id="ARBA00022692"/>
    </source>
</evidence>
<comment type="caution">
    <text evidence="8">The sequence shown here is derived from an EMBL/GenBank/DDBJ whole genome shotgun (WGS) entry which is preliminary data.</text>
</comment>
<keyword evidence="3 6" id="KW-1133">Transmembrane helix</keyword>
<feature type="transmembrane region" description="Helical" evidence="6">
    <location>
        <begin position="225"/>
        <end position="245"/>
    </location>
</feature>
<proteinExistence type="inferred from homology"/>
<evidence type="ECO:0000313" key="8">
    <source>
        <dbReference type="EMBL" id="TQK75835.1"/>
    </source>
</evidence>
<comment type="similarity">
    <text evidence="6">Belongs to the ABC-2 integral membrane protein family.</text>
</comment>
<dbReference type="GO" id="GO:0046677">
    <property type="term" value="P:response to antibiotic"/>
    <property type="evidence" value="ECO:0007669"/>
    <property type="project" value="UniProtKB-KW"/>
</dbReference>
<dbReference type="AlphaFoldDB" id="A0A542SMW0"/>
<accession>A0A542SMW0</accession>
<protein>
    <recommendedName>
        <fullName evidence="6">Transport permease protein</fullName>
    </recommendedName>
</protein>
<evidence type="ECO:0000259" key="7">
    <source>
        <dbReference type="PROSITE" id="PS51012"/>
    </source>
</evidence>
<organism evidence="8 9">
    <name type="scientific">Rarobacter incanus</name>
    <dbReference type="NCBI Taxonomy" id="153494"/>
    <lineage>
        <taxon>Bacteria</taxon>
        <taxon>Bacillati</taxon>
        <taxon>Actinomycetota</taxon>
        <taxon>Actinomycetes</taxon>
        <taxon>Micrococcales</taxon>
        <taxon>Rarobacteraceae</taxon>
        <taxon>Rarobacter</taxon>
    </lineage>
</organism>
<keyword evidence="5" id="KW-0046">Antibiotic resistance</keyword>
<feature type="transmembrane region" description="Helical" evidence="6">
    <location>
        <begin position="105"/>
        <end position="132"/>
    </location>
</feature>
<dbReference type="RefSeq" id="WP_142113437.1">
    <property type="nucleotide sequence ID" value="NZ_BAAATB010000008.1"/>
</dbReference>
<name>A0A542SMW0_9MICO</name>
<keyword evidence="2 6" id="KW-0812">Transmembrane</keyword>
<dbReference type="Proteomes" id="UP000316181">
    <property type="component" value="Unassembled WGS sequence"/>
</dbReference>
<dbReference type="GO" id="GO:0140359">
    <property type="term" value="F:ABC-type transporter activity"/>
    <property type="evidence" value="ECO:0007669"/>
    <property type="project" value="InterPro"/>
</dbReference>
<dbReference type="PANTHER" id="PTHR43229:SF2">
    <property type="entry name" value="NODULATION PROTEIN J"/>
    <property type="match status" value="1"/>
</dbReference>
<dbReference type="InterPro" id="IPR047817">
    <property type="entry name" value="ABC2_TM_bact-type"/>
</dbReference>
<dbReference type="InterPro" id="IPR013525">
    <property type="entry name" value="ABC2_TM"/>
</dbReference>
<evidence type="ECO:0000256" key="1">
    <source>
        <dbReference type="ARBA" id="ARBA00004141"/>
    </source>
</evidence>
<keyword evidence="4 6" id="KW-0472">Membrane</keyword>
<feature type="domain" description="ABC transmembrane type-2" evidence="7">
    <location>
        <begin position="26"/>
        <end position="248"/>
    </location>
</feature>
<evidence type="ECO:0000256" key="5">
    <source>
        <dbReference type="ARBA" id="ARBA00023251"/>
    </source>
</evidence>
<comment type="subcellular location">
    <subcellularLocation>
        <location evidence="6">Cell membrane</location>
        <topology evidence="6">Multi-pass membrane protein</topology>
    </subcellularLocation>
    <subcellularLocation>
        <location evidence="1">Membrane</location>
        <topology evidence="1">Multi-pass membrane protein</topology>
    </subcellularLocation>
</comment>
<feature type="transmembrane region" description="Helical" evidence="6">
    <location>
        <begin position="138"/>
        <end position="161"/>
    </location>
</feature>
<dbReference type="OrthoDB" id="160207at2"/>
<evidence type="ECO:0000256" key="3">
    <source>
        <dbReference type="ARBA" id="ARBA00022989"/>
    </source>
</evidence>
<sequence>MNDGMALRRAFSQAGFEARMILRNGEQLMVTIIFPLFLLVLLAKTDVVSIATGGARRIDVVAPGVVALAVMTTSFTSQAIATAFDRRNGVLRLMATTPLGKSGLLIGKIAGVFAVEAVQIALIAIVAAFLGWRPDPAGILPALLMVVVGTIAFTALAMLAAGTLRAEAVLAVANLVLAALVVGGGVLAPVSQLPGFWQHLALFLPSGALGEAMRGALQTGSLPPICVIILLAWSTALGWGVNKLFRWS</sequence>
<feature type="transmembrane region" description="Helical" evidence="6">
    <location>
        <begin position="168"/>
        <end position="190"/>
    </location>
</feature>
<evidence type="ECO:0000313" key="9">
    <source>
        <dbReference type="Proteomes" id="UP000316181"/>
    </source>
</evidence>
<dbReference type="PROSITE" id="PS51012">
    <property type="entry name" value="ABC_TM2"/>
    <property type="match status" value="1"/>
</dbReference>
<dbReference type="InterPro" id="IPR000412">
    <property type="entry name" value="ABC_2_transport"/>
</dbReference>
<feature type="transmembrane region" description="Helical" evidence="6">
    <location>
        <begin position="65"/>
        <end position="84"/>
    </location>
</feature>
<dbReference type="InterPro" id="IPR051784">
    <property type="entry name" value="Nod_factor_ABC_transporter"/>
</dbReference>
<keyword evidence="6" id="KW-1003">Cell membrane</keyword>
<reference evidence="8 9" key="1">
    <citation type="submission" date="2019-06" db="EMBL/GenBank/DDBJ databases">
        <title>Sequencing the genomes of 1000 actinobacteria strains.</title>
        <authorList>
            <person name="Klenk H.-P."/>
        </authorList>
    </citation>
    <scope>NUCLEOTIDE SEQUENCE [LARGE SCALE GENOMIC DNA]</scope>
    <source>
        <strain evidence="8 9">DSM 10596</strain>
    </source>
</reference>
<gene>
    <name evidence="8" type="ORF">FB389_0474</name>
</gene>
<feature type="transmembrane region" description="Helical" evidence="6">
    <location>
        <begin position="28"/>
        <end position="45"/>
    </location>
</feature>
<dbReference type="PIRSF" id="PIRSF006648">
    <property type="entry name" value="DrrB"/>
    <property type="match status" value="1"/>
</dbReference>